<sequence length="329" mass="37014">MSDWQDKYVLVTGCTGMIGSWLTSRLVQEGAQVVGIVRDHVACSNLFINQLDKHIYIAYGDITDFNFITRVMAEYEVDTVFHLASQTIVTIANRSPLSTFESNINGTWNILEACRLSPTVERVVVASSDKAYGPQDQLPYLEEYPLRGRHPYDVSKSCADLIAQSYFYTYGLPVAISRLVNVYGGGDLNFNRIIPGTIKSVLENRNPIIRTDGSPLREYIYVQDAVTAYLTLAQNLHRREVMGQAFNFGPHCPVSVLEIVQEIIKVSGRKLMPDIRGKGSSAGEIKHQYSDSTKAREILGWRPNWNLNQGLLETMAWYSNFFEKVKALG</sequence>
<proteinExistence type="predicted"/>
<dbReference type="STRING" id="868595.Desca_1427"/>
<dbReference type="eggNOG" id="COG0451">
    <property type="taxonomic scope" value="Bacteria"/>
</dbReference>
<keyword evidence="3" id="KW-1185">Reference proteome</keyword>
<evidence type="ECO:0000313" key="2">
    <source>
        <dbReference type="EMBL" id="AEF94283.1"/>
    </source>
</evidence>
<dbReference type="RefSeq" id="WP_013810181.1">
    <property type="nucleotide sequence ID" value="NC_015565.1"/>
</dbReference>
<dbReference type="SUPFAM" id="SSF51735">
    <property type="entry name" value="NAD(P)-binding Rossmann-fold domains"/>
    <property type="match status" value="1"/>
</dbReference>
<dbReference type="PANTHER" id="PTHR43000">
    <property type="entry name" value="DTDP-D-GLUCOSE 4,6-DEHYDRATASE-RELATED"/>
    <property type="match status" value="1"/>
</dbReference>
<dbReference type="EMBL" id="CP002736">
    <property type="protein sequence ID" value="AEF94283.1"/>
    <property type="molecule type" value="Genomic_DNA"/>
</dbReference>
<dbReference type="InterPro" id="IPR036291">
    <property type="entry name" value="NAD(P)-bd_dom_sf"/>
</dbReference>
<dbReference type="InterPro" id="IPR016040">
    <property type="entry name" value="NAD(P)-bd_dom"/>
</dbReference>
<reference evidence="2 3" key="1">
    <citation type="submission" date="2011-05" db="EMBL/GenBank/DDBJ databases">
        <title>Complete sequence of Desulfotomaculum carboxydivorans CO-1-SRB.</title>
        <authorList>
            <consortium name="US DOE Joint Genome Institute"/>
            <person name="Lucas S."/>
            <person name="Han J."/>
            <person name="Lapidus A."/>
            <person name="Cheng J.-F."/>
            <person name="Goodwin L."/>
            <person name="Pitluck S."/>
            <person name="Peters L."/>
            <person name="Mikhailova N."/>
            <person name="Lu M."/>
            <person name="Han C."/>
            <person name="Tapia R."/>
            <person name="Land M."/>
            <person name="Hauser L."/>
            <person name="Kyrpides N."/>
            <person name="Ivanova N."/>
            <person name="Pagani I."/>
            <person name="Stams A."/>
            <person name="Plugge C."/>
            <person name="Muyzer G."/>
            <person name="Kuever J."/>
            <person name="Parshina S."/>
            <person name="Ivanova A."/>
            <person name="Nazina T."/>
            <person name="Woyke T."/>
        </authorList>
    </citation>
    <scope>NUCLEOTIDE SEQUENCE [LARGE SCALE GENOMIC DNA]</scope>
    <source>
        <strain evidence="3">DSM 14880 / VKM B-2319 / CO-1-SRB</strain>
    </source>
</reference>
<keyword evidence="2" id="KW-0456">Lyase</keyword>
<dbReference type="Pfam" id="PF16363">
    <property type="entry name" value="GDP_Man_Dehyd"/>
    <property type="match status" value="1"/>
</dbReference>
<dbReference type="HOGENOM" id="CLU_007383_4_0_9"/>
<dbReference type="KEGG" id="dca:Desca_1427"/>
<accession>F6B5W4</accession>
<dbReference type="Gene3D" id="3.90.25.10">
    <property type="entry name" value="UDP-galactose 4-epimerase, domain 1"/>
    <property type="match status" value="1"/>
</dbReference>
<dbReference type="AlphaFoldDB" id="F6B5W4"/>
<dbReference type="Gene3D" id="3.40.50.720">
    <property type="entry name" value="NAD(P)-binding Rossmann-like Domain"/>
    <property type="match status" value="1"/>
</dbReference>
<gene>
    <name evidence="2" type="ordered locus">Desca_1427</name>
</gene>
<dbReference type="Proteomes" id="UP000009226">
    <property type="component" value="Chromosome"/>
</dbReference>
<evidence type="ECO:0000259" key="1">
    <source>
        <dbReference type="Pfam" id="PF16363"/>
    </source>
</evidence>
<organism evidence="2 3">
    <name type="scientific">Desulfotomaculum nigrificans (strain DSM 14880 / VKM B-2319 / CO-1-SRB)</name>
    <name type="common">Desulfotomaculum carboxydivorans</name>
    <dbReference type="NCBI Taxonomy" id="868595"/>
    <lineage>
        <taxon>Bacteria</taxon>
        <taxon>Bacillati</taxon>
        <taxon>Bacillota</taxon>
        <taxon>Clostridia</taxon>
        <taxon>Eubacteriales</taxon>
        <taxon>Desulfotomaculaceae</taxon>
        <taxon>Desulfotomaculum</taxon>
    </lineage>
</organism>
<name>F6B5W4_DESCC</name>
<dbReference type="EC" id="4.2.1.46" evidence="2"/>
<evidence type="ECO:0000313" key="3">
    <source>
        <dbReference type="Proteomes" id="UP000009226"/>
    </source>
</evidence>
<feature type="domain" description="NAD(P)-binding" evidence="1">
    <location>
        <begin position="10"/>
        <end position="312"/>
    </location>
</feature>
<protein>
    <submittedName>
        <fullName evidence="2">dTDP-glucose 4,6-dehydratase</fullName>
        <ecNumber evidence="2">4.2.1.46</ecNumber>
    </submittedName>
</protein>
<dbReference type="GO" id="GO:0008460">
    <property type="term" value="F:dTDP-glucose 4,6-dehydratase activity"/>
    <property type="evidence" value="ECO:0007669"/>
    <property type="project" value="UniProtKB-EC"/>
</dbReference>